<dbReference type="InterPro" id="IPR003594">
    <property type="entry name" value="HATPase_dom"/>
</dbReference>
<dbReference type="SMART" id="SM00448">
    <property type="entry name" value="REC"/>
    <property type="match status" value="1"/>
</dbReference>
<dbReference type="RefSeq" id="WP_077024060.1">
    <property type="nucleotide sequence ID" value="NZ_CP017641.1"/>
</dbReference>
<feature type="domain" description="Response regulatory" evidence="11">
    <location>
        <begin position="408"/>
        <end position="524"/>
    </location>
</feature>
<keyword evidence="6" id="KW-0418">Kinase</keyword>
<feature type="modified residue" description="4-aspartylphosphate" evidence="9">
    <location>
        <position position="458"/>
    </location>
</feature>
<dbReference type="InterPro" id="IPR004358">
    <property type="entry name" value="Sig_transdc_His_kin-like_C"/>
</dbReference>
<evidence type="ECO:0000259" key="10">
    <source>
        <dbReference type="PROSITE" id="PS50109"/>
    </source>
</evidence>
<dbReference type="InterPro" id="IPR036097">
    <property type="entry name" value="HisK_dim/P_sf"/>
</dbReference>
<dbReference type="Gene3D" id="3.40.50.2300">
    <property type="match status" value="1"/>
</dbReference>
<evidence type="ECO:0000256" key="4">
    <source>
        <dbReference type="ARBA" id="ARBA00022679"/>
    </source>
</evidence>
<dbReference type="SUPFAM" id="SSF47384">
    <property type="entry name" value="Homodimeric domain of signal transducing histidine kinase"/>
    <property type="match status" value="1"/>
</dbReference>
<evidence type="ECO:0000256" key="6">
    <source>
        <dbReference type="ARBA" id="ARBA00022777"/>
    </source>
</evidence>
<evidence type="ECO:0000313" key="12">
    <source>
        <dbReference type="EMBL" id="APZ92439.1"/>
    </source>
</evidence>
<evidence type="ECO:0000256" key="2">
    <source>
        <dbReference type="ARBA" id="ARBA00012438"/>
    </source>
</evidence>
<dbReference type="PROSITE" id="PS50110">
    <property type="entry name" value="RESPONSE_REGULATORY"/>
    <property type="match status" value="1"/>
</dbReference>
<dbReference type="PRINTS" id="PR00344">
    <property type="entry name" value="BCTRLSENSOR"/>
</dbReference>
<sequence>MASLPLPDDGYQTFQAPPIELTDWVSQAECALALTTVCGRVLTINGPLARLIPHTVAGPVTEPVCVSSLLQNRCGVRNTHSILESFNGRCTNACVAKRFELSGHDDILFSVIVFPQVVGGTVEYLVWQFEDIRHAQQLQDYEAHTEKMNVISRLAGGMAHEFNNLLTAILGNLELIRTRPAETIEAVLTNIDAAESASLRATRLIGELRRFSSRNPPHQEAQALAPIVRRVHRKLAGTAPSNIKVLSSIKGDQQSLRALFNADALIDALLKLGLNAVEAIGTDRGCIEIGVCESQCTSSHKPVVQIDVNDTGHGMSLATQARAFEPFFSTKQSSCAPGLGMALAYSLIEEMGGAIRIVGSSEEGSRIRVTLPLAPSSPELTPISNAAVTAQPDANGGRSEVAANRALTVALVDDDADVRSVGRGLLQHRGHNVTTFLSGADLLVAMDEGATFDLIVLDNSMPVLSGQATYVRIRQIDEDVPVVISSGRIPDLATFAPPTMAAPNGFLAKPFTLTDVTALLKDCFH</sequence>
<dbReference type="InterPro" id="IPR003661">
    <property type="entry name" value="HisK_dim/P_dom"/>
</dbReference>
<dbReference type="InterPro" id="IPR011006">
    <property type="entry name" value="CheY-like_superfamily"/>
</dbReference>
<keyword evidence="8" id="KW-0902">Two-component regulatory system</keyword>
<dbReference type="PANTHER" id="PTHR43065">
    <property type="entry name" value="SENSOR HISTIDINE KINASE"/>
    <property type="match status" value="1"/>
</dbReference>
<dbReference type="CDD" id="cd00082">
    <property type="entry name" value="HisKA"/>
    <property type="match status" value="1"/>
</dbReference>
<keyword evidence="13" id="KW-1185">Reference proteome</keyword>
<dbReference type="InterPro" id="IPR005467">
    <property type="entry name" value="His_kinase_dom"/>
</dbReference>
<dbReference type="STRING" id="1891926.Fuma_02050"/>
<dbReference type="Pfam" id="PF02518">
    <property type="entry name" value="HATPase_c"/>
    <property type="match status" value="1"/>
</dbReference>
<evidence type="ECO:0000256" key="1">
    <source>
        <dbReference type="ARBA" id="ARBA00000085"/>
    </source>
</evidence>
<evidence type="ECO:0000259" key="11">
    <source>
        <dbReference type="PROSITE" id="PS50110"/>
    </source>
</evidence>
<dbReference type="GO" id="GO:0000155">
    <property type="term" value="F:phosphorelay sensor kinase activity"/>
    <property type="evidence" value="ECO:0007669"/>
    <property type="project" value="InterPro"/>
</dbReference>
<evidence type="ECO:0000256" key="5">
    <source>
        <dbReference type="ARBA" id="ARBA00022741"/>
    </source>
</evidence>
<keyword evidence="5" id="KW-0547">Nucleotide-binding</keyword>
<dbReference type="InterPro" id="IPR036890">
    <property type="entry name" value="HATPase_C_sf"/>
</dbReference>
<dbReference type="SUPFAM" id="SSF55874">
    <property type="entry name" value="ATPase domain of HSP90 chaperone/DNA topoisomerase II/histidine kinase"/>
    <property type="match status" value="1"/>
</dbReference>
<dbReference type="EC" id="2.7.13.3" evidence="2"/>
<organism evidence="12 13">
    <name type="scientific">Fuerstiella marisgermanici</name>
    <dbReference type="NCBI Taxonomy" id="1891926"/>
    <lineage>
        <taxon>Bacteria</taxon>
        <taxon>Pseudomonadati</taxon>
        <taxon>Planctomycetota</taxon>
        <taxon>Planctomycetia</taxon>
        <taxon>Planctomycetales</taxon>
        <taxon>Planctomycetaceae</taxon>
        <taxon>Fuerstiella</taxon>
    </lineage>
</organism>
<gene>
    <name evidence="12" type="ORF">Fuma_02050</name>
</gene>
<evidence type="ECO:0000256" key="3">
    <source>
        <dbReference type="ARBA" id="ARBA00022553"/>
    </source>
</evidence>
<dbReference type="Gene3D" id="1.10.287.130">
    <property type="match status" value="1"/>
</dbReference>
<keyword evidence="4" id="KW-0808">Transferase</keyword>
<dbReference type="Pfam" id="PF00072">
    <property type="entry name" value="Response_reg"/>
    <property type="match status" value="1"/>
</dbReference>
<dbReference type="OrthoDB" id="5287556at2"/>
<dbReference type="KEGG" id="fmr:Fuma_02050"/>
<evidence type="ECO:0000256" key="7">
    <source>
        <dbReference type="ARBA" id="ARBA00022840"/>
    </source>
</evidence>
<comment type="catalytic activity">
    <reaction evidence="1">
        <text>ATP + protein L-histidine = ADP + protein N-phospho-L-histidine.</text>
        <dbReference type="EC" id="2.7.13.3"/>
    </reaction>
</comment>
<reference evidence="12 13" key="1">
    <citation type="journal article" date="2016" name="Front. Microbiol.">
        <title>Fuerstia marisgermanicae gen. nov., sp. nov., an Unusual Member of the Phylum Planctomycetes from the German Wadden Sea.</title>
        <authorList>
            <person name="Kohn T."/>
            <person name="Heuer A."/>
            <person name="Jogler M."/>
            <person name="Vollmers J."/>
            <person name="Boedeker C."/>
            <person name="Bunk B."/>
            <person name="Rast P."/>
            <person name="Borchert D."/>
            <person name="Glockner I."/>
            <person name="Freese H.M."/>
            <person name="Klenk H.P."/>
            <person name="Overmann J."/>
            <person name="Kaster A.K."/>
            <person name="Rohde M."/>
            <person name="Wiegand S."/>
            <person name="Jogler C."/>
        </authorList>
    </citation>
    <scope>NUCLEOTIDE SEQUENCE [LARGE SCALE GENOMIC DNA]</scope>
    <source>
        <strain evidence="12 13">NH11</strain>
    </source>
</reference>
<dbReference type="SUPFAM" id="SSF52172">
    <property type="entry name" value="CheY-like"/>
    <property type="match status" value="1"/>
</dbReference>
<evidence type="ECO:0000256" key="8">
    <source>
        <dbReference type="ARBA" id="ARBA00023012"/>
    </source>
</evidence>
<evidence type="ECO:0000313" key="13">
    <source>
        <dbReference type="Proteomes" id="UP000187735"/>
    </source>
</evidence>
<dbReference type="PANTHER" id="PTHR43065:SF10">
    <property type="entry name" value="PEROXIDE STRESS-ACTIVATED HISTIDINE KINASE MAK3"/>
    <property type="match status" value="1"/>
</dbReference>
<keyword evidence="7" id="KW-0067">ATP-binding</keyword>
<dbReference type="PROSITE" id="PS50109">
    <property type="entry name" value="HIS_KIN"/>
    <property type="match status" value="1"/>
</dbReference>
<evidence type="ECO:0000256" key="9">
    <source>
        <dbReference type="PROSITE-ProRule" id="PRU00169"/>
    </source>
</evidence>
<dbReference type="InterPro" id="IPR001789">
    <property type="entry name" value="Sig_transdc_resp-reg_receiver"/>
</dbReference>
<dbReference type="SMART" id="SM00387">
    <property type="entry name" value="HATPase_c"/>
    <property type="match status" value="1"/>
</dbReference>
<feature type="domain" description="Histidine kinase" evidence="10">
    <location>
        <begin position="157"/>
        <end position="375"/>
    </location>
</feature>
<name>A0A1P8WEG8_9PLAN</name>
<protein>
    <recommendedName>
        <fullName evidence="2">histidine kinase</fullName>
        <ecNumber evidence="2">2.7.13.3</ecNumber>
    </recommendedName>
</protein>
<dbReference type="Proteomes" id="UP000187735">
    <property type="component" value="Chromosome"/>
</dbReference>
<dbReference type="AlphaFoldDB" id="A0A1P8WEG8"/>
<dbReference type="SMART" id="SM00388">
    <property type="entry name" value="HisKA"/>
    <property type="match status" value="1"/>
</dbReference>
<dbReference type="EMBL" id="CP017641">
    <property type="protein sequence ID" value="APZ92439.1"/>
    <property type="molecule type" value="Genomic_DNA"/>
</dbReference>
<dbReference type="GO" id="GO:0005524">
    <property type="term" value="F:ATP binding"/>
    <property type="evidence" value="ECO:0007669"/>
    <property type="project" value="UniProtKB-KW"/>
</dbReference>
<dbReference type="Pfam" id="PF00512">
    <property type="entry name" value="HisKA"/>
    <property type="match status" value="1"/>
</dbReference>
<proteinExistence type="predicted"/>
<accession>A0A1P8WEG8</accession>
<dbReference type="Gene3D" id="3.30.565.10">
    <property type="entry name" value="Histidine kinase-like ATPase, C-terminal domain"/>
    <property type="match status" value="1"/>
</dbReference>
<keyword evidence="3 9" id="KW-0597">Phosphoprotein</keyword>